<accession>A0A0F4YWN2</accession>
<protein>
    <submittedName>
        <fullName evidence="2">Uncharacterized protein</fullName>
    </submittedName>
</protein>
<evidence type="ECO:0000313" key="2">
    <source>
        <dbReference type="EMBL" id="KKA22515.1"/>
    </source>
</evidence>
<dbReference type="AlphaFoldDB" id="A0A0F4YWN2"/>
<dbReference type="GeneID" id="25315807"/>
<name>A0A0F4YWN2_RASE3</name>
<feature type="region of interest" description="Disordered" evidence="1">
    <location>
        <begin position="50"/>
        <end position="96"/>
    </location>
</feature>
<dbReference type="Proteomes" id="UP000053958">
    <property type="component" value="Unassembled WGS sequence"/>
</dbReference>
<feature type="region of interest" description="Disordered" evidence="1">
    <location>
        <begin position="350"/>
        <end position="399"/>
    </location>
</feature>
<evidence type="ECO:0000313" key="3">
    <source>
        <dbReference type="Proteomes" id="UP000053958"/>
    </source>
</evidence>
<feature type="compositionally biased region" description="Basic and acidic residues" evidence="1">
    <location>
        <begin position="350"/>
        <end position="361"/>
    </location>
</feature>
<organism evidence="2 3">
    <name type="scientific">Rasamsonia emersonii (strain ATCC 16479 / CBS 393.64 / IMI 116815)</name>
    <dbReference type="NCBI Taxonomy" id="1408163"/>
    <lineage>
        <taxon>Eukaryota</taxon>
        <taxon>Fungi</taxon>
        <taxon>Dikarya</taxon>
        <taxon>Ascomycota</taxon>
        <taxon>Pezizomycotina</taxon>
        <taxon>Eurotiomycetes</taxon>
        <taxon>Eurotiomycetidae</taxon>
        <taxon>Eurotiales</taxon>
        <taxon>Trichocomaceae</taxon>
        <taxon>Rasamsonia</taxon>
    </lineage>
</organism>
<dbReference type="OrthoDB" id="3886346at2759"/>
<keyword evidence="3" id="KW-1185">Reference proteome</keyword>
<proteinExistence type="predicted"/>
<reference evidence="2 3" key="1">
    <citation type="submission" date="2015-04" db="EMBL/GenBank/DDBJ databases">
        <authorList>
            <person name="Heijne W.H."/>
            <person name="Fedorova N.D."/>
            <person name="Nierman W.C."/>
            <person name="Vollebregt A.W."/>
            <person name="Zhao Z."/>
            <person name="Wu L."/>
            <person name="Kumar M."/>
            <person name="Stam H."/>
            <person name="van den Berg M.A."/>
            <person name="Pel H.J."/>
        </authorList>
    </citation>
    <scope>NUCLEOTIDE SEQUENCE [LARGE SCALE GENOMIC DNA]</scope>
    <source>
        <strain evidence="2 3">CBS 393.64</strain>
    </source>
</reference>
<sequence>MAPLRSGDSTRAGVLVRLCTPEGQRSAAPDQCERSDASAAILAYARDARSGPSFASPRQANSGTGAEPSAVPGLPILRPGAPTRQSAPIDRGGKLGQGGRPGAWALGLGLALPPCPWVFFSPPPVLVALILRVHTAVAMACFTQLREKVPTWIEETNGLMAHVHAKRAEFAKAWASLPSRKRRAPDTIYSRSHRTLRTANGHYRSHTARPSTLYAGSKRNKVDSWSPSPELAVFYDGHTQKVLEEMVRQIWSAKSSLRQARISHTMKTTFRGKSNENATANQPSRRGIAKESPFDFVDGQLNTAQGLCESGAYRFLREGDCLDELDGLVQAFEMILEASETIAERLEAEERKLGEQEEQERQAANQEEGKCPVPARTGGTDDPSKPGDDILEVDDNSSTSSVEIDITAFRLNRFGRGIPSYYPR</sequence>
<evidence type="ECO:0000256" key="1">
    <source>
        <dbReference type="SAM" id="MobiDB-lite"/>
    </source>
</evidence>
<dbReference type="EMBL" id="LASV01000139">
    <property type="protein sequence ID" value="KKA22515.1"/>
    <property type="molecule type" value="Genomic_DNA"/>
</dbReference>
<dbReference type="RefSeq" id="XP_013329127.1">
    <property type="nucleotide sequence ID" value="XM_013473673.1"/>
</dbReference>
<gene>
    <name evidence="2" type="ORF">T310_3458</name>
</gene>
<comment type="caution">
    <text evidence="2">The sequence shown here is derived from an EMBL/GenBank/DDBJ whole genome shotgun (WGS) entry which is preliminary data.</text>
</comment>